<sequence length="348" mass="36939">MSKPSTHLAAIVPKAHSKLVIQERKTPTPAEGEILIQNHAIALNPLDNRRVDWGLFMDSYPVVLGQDLTGVVVEVGPGVSNFKPGDRVIAFTPAVVTGNNDHAAFQQYTITPAINTSKIPDSLEFVDAVTVVCGISTAITAYDDVLKVRKPGSGPAATDSAVLVWGGASSVGKYAIELARLSGLPVITTASPRHHDSLRALGASAVFDYSSPTAVTDLIAAAEKLGKPLDLAIDAISMPDTLPQVVEVLSKTPGSGAKIIAHTLPWPDSVPQPPRGMEHHHITAKVLWEYRSELAAWLNGGTLTAWLEEGKVKPLKVRLFEGGLQNAQKAMDSLAEGVSSEKVVLKLL</sequence>
<dbReference type="InterPro" id="IPR011032">
    <property type="entry name" value="GroES-like_sf"/>
</dbReference>
<feature type="domain" description="Enoyl reductase (ER)" evidence="3">
    <location>
        <begin position="14"/>
        <end position="345"/>
    </location>
</feature>
<evidence type="ECO:0000313" key="5">
    <source>
        <dbReference type="Proteomes" id="UP000319257"/>
    </source>
</evidence>
<evidence type="ECO:0000259" key="3">
    <source>
        <dbReference type="SMART" id="SM00829"/>
    </source>
</evidence>
<evidence type="ECO:0000256" key="2">
    <source>
        <dbReference type="ARBA" id="ARBA00023002"/>
    </source>
</evidence>
<dbReference type="SMART" id="SM00829">
    <property type="entry name" value="PKS_ER"/>
    <property type="match status" value="1"/>
</dbReference>
<dbReference type="PANTHER" id="PTHR45348">
    <property type="entry name" value="HYPOTHETICAL OXIDOREDUCTASE (EUROFUNG)"/>
    <property type="match status" value="1"/>
</dbReference>
<keyword evidence="5" id="KW-1185">Reference proteome</keyword>
<dbReference type="InterPro" id="IPR047122">
    <property type="entry name" value="Trans-enoyl_RdTase-like"/>
</dbReference>
<dbReference type="InterPro" id="IPR036291">
    <property type="entry name" value="NAD(P)-bd_dom_sf"/>
</dbReference>
<dbReference type="Pfam" id="PF08240">
    <property type="entry name" value="ADH_N"/>
    <property type="match status" value="1"/>
</dbReference>
<comment type="similarity">
    <text evidence="1">Belongs to the zinc-containing alcohol dehydrogenase family.</text>
</comment>
<protein>
    <recommendedName>
        <fullName evidence="3">Enoyl reductase (ER) domain-containing protein</fullName>
    </recommendedName>
</protein>
<evidence type="ECO:0000256" key="1">
    <source>
        <dbReference type="ARBA" id="ARBA00008072"/>
    </source>
</evidence>
<dbReference type="InterPro" id="IPR013154">
    <property type="entry name" value="ADH-like_N"/>
</dbReference>
<dbReference type="PANTHER" id="PTHR45348:SF2">
    <property type="entry name" value="ZINC-TYPE ALCOHOL DEHYDROGENASE-LIKE PROTEIN C2E1P3.01"/>
    <property type="match status" value="1"/>
</dbReference>
<evidence type="ECO:0000313" key="4">
    <source>
        <dbReference type="EMBL" id="TPX07089.1"/>
    </source>
</evidence>
<dbReference type="Pfam" id="PF00107">
    <property type="entry name" value="ADH_zinc_N"/>
    <property type="match status" value="1"/>
</dbReference>
<comment type="caution">
    <text evidence="4">The sequence shown here is derived from an EMBL/GenBank/DDBJ whole genome shotgun (WGS) entry which is preliminary data.</text>
</comment>
<dbReference type="InParanoid" id="A0A507AQE2"/>
<dbReference type="Gene3D" id="3.40.50.720">
    <property type="entry name" value="NAD(P)-binding Rossmann-like Domain"/>
    <property type="match status" value="1"/>
</dbReference>
<dbReference type="InterPro" id="IPR013149">
    <property type="entry name" value="ADH-like_C"/>
</dbReference>
<dbReference type="Gene3D" id="3.90.180.10">
    <property type="entry name" value="Medium-chain alcohol dehydrogenases, catalytic domain"/>
    <property type="match status" value="1"/>
</dbReference>
<keyword evidence="2" id="KW-0560">Oxidoreductase</keyword>
<dbReference type="EMBL" id="SKBQ01000095">
    <property type="protein sequence ID" value="TPX07089.1"/>
    <property type="molecule type" value="Genomic_DNA"/>
</dbReference>
<dbReference type="OrthoDB" id="10257049at2759"/>
<dbReference type="SUPFAM" id="SSF51735">
    <property type="entry name" value="NAD(P)-binding Rossmann-fold domains"/>
    <property type="match status" value="1"/>
</dbReference>
<accession>A0A507AQE2</accession>
<dbReference type="Proteomes" id="UP000319257">
    <property type="component" value="Unassembled WGS sequence"/>
</dbReference>
<dbReference type="CDD" id="cd08249">
    <property type="entry name" value="enoyl_reductase_like"/>
    <property type="match status" value="1"/>
</dbReference>
<dbReference type="InterPro" id="IPR020843">
    <property type="entry name" value="ER"/>
</dbReference>
<name>A0A507AQE2_9PEZI</name>
<reference evidence="4 5" key="1">
    <citation type="submission" date="2019-06" db="EMBL/GenBank/DDBJ databases">
        <title>Draft genome sequence of the filamentous fungus Phialemoniopsis curvata isolated from diesel fuel.</title>
        <authorList>
            <person name="Varaljay V.A."/>
            <person name="Lyon W.J."/>
            <person name="Crouch A.L."/>
            <person name="Drake C.E."/>
            <person name="Hollomon J.M."/>
            <person name="Nadeau L.J."/>
            <person name="Nunn H.S."/>
            <person name="Stevenson B.S."/>
            <person name="Bojanowski C.L."/>
            <person name="Crookes-Goodson W.J."/>
        </authorList>
    </citation>
    <scope>NUCLEOTIDE SEQUENCE [LARGE SCALE GENOMIC DNA]</scope>
    <source>
        <strain evidence="4 5">D216</strain>
    </source>
</reference>
<dbReference type="AlphaFoldDB" id="A0A507AQE2"/>
<dbReference type="RefSeq" id="XP_030988800.1">
    <property type="nucleotide sequence ID" value="XM_031133664.1"/>
</dbReference>
<gene>
    <name evidence="4" type="ORF">E0L32_010984</name>
</gene>
<dbReference type="GO" id="GO:0016651">
    <property type="term" value="F:oxidoreductase activity, acting on NAD(P)H"/>
    <property type="evidence" value="ECO:0007669"/>
    <property type="project" value="InterPro"/>
</dbReference>
<organism evidence="4 5">
    <name type="scientific">Thyridium curvatum</name>
    <dbReference type="NCBI Taxonomy" id="1093900"/>
    <lineage>
        <taxon>Eukaryota</taxon>
        <taxon>Fungi</taxon>
        <taxon>Dikarya</taxon>
        <taxon>Ascomycota</taxon>
        <taxon>Pezizomycotina</taxon>
        <taxon>Sordariomycetes</taxon>
        <taxon>Sordariomycetidae</taxon>
        <taxon>Thyridiales</taxon>
        <taxon>Thyridiaceae</taxon>
        <taxon>Thyridium</taxon>
    </lineage>
</organism>
<proteinExistence type="inferred from homology"/>
<dbReference type="SUPFAM" id="SSF50129">
    <property type="entry name" value="GroES-like"/>
    <property type="match status" value="1"/>
</dbReference>
<dbReference type="STRING" id="1093900.A0A507AQE2"/>
<dbReference type="GeneID" id="41978431"/>